<protein>
    <submittedName>
        <fullName evidence="1">Uncharacterized protein</fullName>
    </submittedName>
</protein>
<evidence type="ECO:0000313" key="1">
    <source>
        <dbReference type="EMBL" id="SBR54172.1"/>
    </source>
</evidence>
<name>A0A1A8MBI9_9TELE</name>
<reference evidence="1" key="1">
    <citation type="submission" date="2016-05" db="EMBL/GenBank/DDBJ databases">
        <authorList>
            <person name="Lavstsen T."/>
            <person name="Jespersen J.S."/>
        </authorList>
    </citation>
    <scope>NUCLEOTIDE SEQUENCE</scope>
    <source>
        <tissue evidence="1">Brain</tissue>
    </source>
</reference>
<proteinExistence type="predicted"/>
<reference evidence="1" key="2">
    <citation type="submission" date="2016-06" db="EMBL/GenBank/DDBJ databases">
        <title>The genome of a short-lived fish provides insights into sex chromosome evolution and the genetic control of aging.</title>
        <authorList>
            <person name="Reichwald K."/>
            <person name="Felder M."/>
            <person name="Petzold A."/>
            <person name="Koch P."/>
            <person name="Groth M."/>
            <person name="Platzer M."/>
        </authorList>
    </citation>
    <scope>NUCLEOTIDE SEQUENCE</scope>
    <source>
        <tissue evidence="1">Brain</tissue>
    </source>
</reference>
<feature type="non-terminal residue" evidence="1">
    <location>
        <position position="1"/>
    </location>
</feature>
<sequence length="34" mass="3897">CSVVGFPRGVTHWDSVRVKESYISSIYLSVQHFL</sequence>
<dbReference type="EMBL" id="HAEF01013013">
    <property type="protein sequence ID" value="SBR54172.1"/>
    <property type="molecule type" value="Transcribed_RNA"/>
</dbReference>
<feature type="non-terminal residue" evidence="1">
    <location>
        <position position="34"/>
    </location>
</feature>
<organism evidence="1">
    <name type="scientific">Nothobranchius pienaari</name>
    <dbReference type="NCBI Taxonomy" id="704102"/>
    <lineage>
        <taxon>Eukaryota</taxon>
        <taxon>Metazoa</taxon>
        <taxon>Chordata</taxon>
        <taxon>Craniata</taxon>
        <taxon>Vertebrata</taxon>
        <taxon>Euteleostomi</taxon>
        <taxon>Actinopterygii</taxon>
        <taxon>Neopterygii</taxon>
        <taxon>Teleostei</taxon>
        <taxon>Neoteleostei</taxon>
        <taxon>Acanthomorphata</taxon>
        <taxon>Ovalentaria</taxon>
        <taxon>Atherinomorphae</taxon>
        <taxon>Cyprinodontiformes</taxon>
        <taxon>Nothobranchiidae</taxon>
        <taxon>Nothobranchius</taxon>
    </lineage>
</organism>
<accession>A0A1A8MBI9</accession>
<dbReference type="AlphaFoldDB" id="A0A1A8MBI9"/>
<gene>
    <name evidence="1" type="primary">CABZ01078499.2</name>
</gene>